<feature type="compositionally biased region" description="Pro residues" evidence="1">
    <location>
        <begin position="42"/>
        <end position="55"/>
    </location>
</feature>
<evidence type="ECO:0000313" key="3">
    <source>
        <dbReference type="Proteomes" id="UP001165160"/>
    </source>
</evidence>
<gene>
    <name evidence="2" type="ORF">TrVE_jg880</name>
</gene>
<feature type="region of interest" description="Disordered" evidence="1">
    <location>
        <begin position="27"/>
        <end position="55"/>
    </location>
</feature>
<sequence length="90" mass="9816">MSLCRGVKETLATFDALQVQWRSIRSLPRAERSRSSPVQEHAPPPPPPPLMPFTPSPTALNPFAQFLVSPKAPVKNKSNVCLGLGLESLK</sequence>
<dbReference type="AlphaFoldDB" id="A0A9W7BJR6"/>
<evidence type="ECO:0000313" key="2">
    <source>
        <dbReference type="EMBL" id="GMH91979.1"/>
    </source>
</evidence>
<name>A0A9W7BJR6_9STRA</name>
<evidence type="ECO:0000256" key="1">
    <source>
        <dbReference type="SAM" id="MobiDB-lite"/>
    </source>
</evidence>
<protein>
    <submittedName>
        <fullName evidence="2">Uncharacterized protein</fullName>
    </submittedName>
</protein>
<dbReference type="Proteomes" id="UP001165160">
    <property type="component" value="Unassembled WGS sequence"/>
</dbReference>
<comment type="caution">
    <text evidence="2">The sequence shown here is derived from an EMBL/GenBank/DDBJ whole genome shotgun (WGS) entry which is preliminary data.</text>
</comment>
<reference evidence="3" key="1">
    <citation type="journal article" date="2023" name="Commun. Biol.">
        <title>Genome analysis of Parmales, the sister group of diatoms, reveals the evolutionary specialization of diatoms from phago-mixotrophs to photoautotrophs.</title>
        <authorList>
            <person name="Ban H."/>
            <person name="Sato S."/>
            <person name="Yoshikawa S."/>
            <person name="Yamada K."/>
            <person name="Nakamura Y."/>
            <person name="Ichinomiya M."/>
            <person name="Sato N."/>
            <person name="Blanc-Mathieu R."/>
            <person name="Endo H."/>
            <person name="Kuwata A."/>
            <person name="Ogata H."/>
        </authorList>
    </citation>
    <scope>NUCLEOTIDE SEQUENCE [LARGE SCALE GENOMIC DNA]</scope>
    <source>
        <strain evidence="3">NIES 3699</strain>
    </source>
</reference>
<proteinExistence type="predicted"/>
<keyword evidence="3" id="KW-1185">Reference proteome</keyword>
<accession>A0A9W7BJR6</accession>
<organism evidence="2 3">
    <name type="scientific">Triparma verrucosa</name>
    <dbReference type="NCBI Taxonomy" id="1606542"/>
    <lineage>
        <taxon>Eukaryota</taxon>
        <taxon>Sar</taxon>
        <taxon>Stramenopiles</taxon>
        <taxon>Ochrophyta</taxon>
        <taxon>Bolidophyceae</taxon>
        <taxon>Parmales</taxon>
        <taxon>Triparmaceae</taxon>
        <taxon>Triparma</taxon>
    </lineage>
</organism>
<dbReference type="EMBL" id="BRXX01000122">
    <property type="protein sequence ID" value="GMH91979.1"/>
    <property type="molecule type" value="Genomic_DNA"/>
</dbReference>